<keyword evidence="1" id="KW-1133">Transmembrane helix</keyword>
<evidence type="ECO:0008006" key="4">
    <source>
        <dbReference type="Google" id="ProtNLM"/>
    </source>
</evidence>
<proteinExistence type="predicted"/>
<dbReference type="InterPro" id="IPR046671">
    <property type="entry name" value="DUF6541"/>
</dbReference>
<dbReference type="Pfam" id="PF20176">
    <property type="entry name" value="DUF6541"/>
    <property type="match status" value="1"/>
</dbReference>
<sequence>MTWTEQVPAFAGAFACVVAIFLIPGAGLLWLARVRGLVAWALGPAVSALLYGTAAVVLDRVGLPWGLPAVLAAAVPAAGVALLLGRWRRHDPPLRTAQLPTMVIRALWTAALLAGALLVIGVFAGMPDLAAPLQVRDAVVHLNGLELVRQDHNASMFGGLDLVVSSAGAGAFYPSLWHGALALVPFGSAGVVSTAGMLAVATVLWPLSMVALARAVLPAQPWAVVVVAALSTSFSFFPFGQLVLSAQWPNGLGTAMIPAVLAATVLWVRSWHDAALAARVRRRRALSGAVVLAGAVGGMVLVHPNTVFSYLVFAGPLLLAVAWRAWRAHPRTGRTVVWVVAGVVVAAAGVAAAARVSGLDRVLKDVMGYQQILPERPYLFTIARLLGDTTLASVPGNVLLSAAVLTGVVVLLRERRLRWVVLAWALTIALAALAGGPEIGLRGITGFWYKHVFRLEALYPITAVLLAAVGVGWWANRLHTRWSARVRDKAPRGAGRLVSSPVRAGATVLAAVLASSVVLGVPAMATRSAGVYDPENLGARLLVSADDRRLLDRLPELVPADAVVLGDPNAGAVLIFSYGSRTPVYYRIGADWLGTDQLLLALHFDEVSSDPAVCEALARLGVEYFYLSSDREDKKWPSNLATHALRAVDTASGFELLASEGAAQLFRITACE</sequence>
<name>A0A1G6KEE3_9MICO</name>
<feature type="transmembrane region" description="Helical" evidence="1">
    <location>
        <begin position="394"/>
        <end position="412"/>
    </location>
</feature>
<feature type="transmembrane region" description="Helical" evidence="1">
    <location>
        <begin position="284"/>
        <end position="302"/>
    </location>
</feature>
<accession>A0A1G6KEE3</accession>
<dbReference type="EMBL" id="FMYH01000002">
    <property type="protein sequence ID" value="SDC29314.1"/>
    <property type="molecule type" value="Genomic_DNA"/>
</dbReference>
<feature type="transmembrane region" description="Helical" evidence="1">
    <location>
        <begin position="6"/>
        <end position="30"/>
    </location>
</feature>
<reference evidence="2 3" key="1">
    <citation type="submission" date="2016-09" db="EMBL/GenBank/DDBJ databases">
        <authorList>
            <person name="Capua I."/>
            <person name="De Benedictis P."/>
            <person name="Joannis T."/>
            <person name="Lombin L.H."/>
            <person name="Cattoli G."/>
        </authorList>
    </citation>
    <scope>NUCLEOTIDE SEQUENCE [LARGE SCALE GENOMIC DNA]</scope>
    <source>
        <strain evidence="2 3">ISLP-3</strain>
    </source>
</reference>
<dbReference type="STRING" id="1814289.SAMN05216410_1575"/>
<feature type="transmembrane region" description="Helical" evidence="1">
    <location>
        <begin position="182"/>
        <end position="207"/>
    </location>
</feature>
<evidence type="ECO:0000313" key="3">
    <source>
        <dbReference type="Proteomes" id="UP000199039"/>
    </source>
</evidence>
<feature type="transmembrane region" description="Helical" evidence="1">
    <location>
        <begin position="497"/>
        <end position="519"/>
    </location>
</feature>
<feature type="transmembrane region" description="Helical" evidence="1">
    <location>
        <begin position="106"/>
        <end position="126"/>
    </location>
</feature>
<feature type="transmembrane region" description="Helical" evidence="1">
    <location>
        <begin position="37"/>
        <end position="58"/>
    </location>
</feature>
<evidence type="ECO:0000256" key="1">
    <source>
        <dbReference type="SAM" id="Phobius"/>
    </source>
</evidence>
<feature type="transmembrane region" description="Helical" evidence="1">
    <location>
        <begin position="457"/>
        <end position="476"/>
    </location>
</feature>
<feature type="transmembrane region" description="Helical" evidence="1">
    <location>
        <begin position="308"/>
        <end position="326"/>
    </location>
</feature>
<dbReference type="AlphaFoldDB" id="A0A1G6KEE3"/>
<protein>
    <recommendedName>
        <fullName evidence="4">4-amino-4-deoxy-L-arabinose transferase</fullName>
    </recommendedName>
</protein>
<dbReference type="Proteomes" id="UP000199039">
    <property type="component" value="Unassembled WGS sequence"/>
</dbReference>
<evidence type="ECO:0000313" key="2">
    <source>
        <dbReference type="EMBL" id="SDC29314.1"/>
    </source>
</evidence>
<dbReference type="OrthoDB" id="3169698at2"/>
<feature type="transmembrane region" description="Helical" evidence="1">
    <location>
        <begin position="64"/>
        <end position="85"/>
    </location>
</feature>
<dbReference type="RefSeq" id="WP_093182161.1">
    <property type="nucleotide sequence ID" value="NZ_FMYH01000002.1"/>
</dbReference>
<organism evidence="2 3">
    <name type="scientific">Sanguibacter gelidistatuariae</name>
    <dbReference type="NCBI Taxonomy" id="1814289"/>
    <lineage>
        <taxon>Bacteria</taxon>
        <taxon>Bacillati</taxon>
        <taxon>Actinomycetota</taxon>
        <taxon>Actinomycetes</taxon>
        <taxon>Micrococcales</taxon>
        <taxon>Sanguibacteraceae</taxon>
        <taxon>Sanguibacter</taxon>
    </lineage>
</organism>
<feature type="transmembrane region" description="Helical" evidence="1">
    <location>
        <begin position="251"/>
        <end position="272"/>
    </location>
</feature>
<feature type="transmembrane region" description="Helical" evidence="1">
    <location>
        <begin position="419"/>
        <end position="437"/>
    </location>
</feature>
<keyword evidence="3" id="KW-1185">Reference proteome</keyword>
<feature type="transmembrane region" description="Helical" evidence="1">
    <location>
        <begin position="335"/>
        <end position="354"/>
    </location>
</feature>
<keyword evidence="1" id="KW-0472">Membrane</keyword>
<keyword evidence="1" id="KW-0812">Transmembrane</keyword>
<feature type="transmembrane region" description="Helical" evidence="1">
    <location>
        <begin position="219"/>
        <end position="239"/>
    </location>
</feature>
<gene>
    <name evidence="2" type="ORF">SAMN05216410_1575</name>
</gene>